<feature type="region of interest" description="Disordered" evidence="1">
    <location>
        <begin position="46"/>
        <end position="65"/>
    </location>
</feature>
<dbReference type="Proteomes" id="UP000799757">
    <property type="component" value="Unassembled WGS sequence"/>
</dbReference>
<dbReference type="SUPFAM" id="SSF82199">
    <property type="entry name" value="SET domain"/>
    <property type="match status" value="1"/>
</dbReference>
<feature type="domain" description="SET" evidence="3">
    <location>
        <begin position="132"/>
        <end position="292"/>
    </location>
</feature>
<protein>
    <submittedName>
        <fullName evidence="4">SET domain-containing protein</fullName>
    </submittedName>
</protein>
<evidence type="ECO:0000313" key="5">
    <source>
        <dbReference type="Proteomes" id="UP000799757"/>
    </source>
</evidence>
<gene>
    <name evidence="4" type="ORF">K505DRAFT_345301</name>
</gene>
<feature type="chain" id="PRO_5025387371" evidence="2">
    <location>
        <begin position="29"/>
        <end position="438"/>
    </location>
</feature>
<dbReference type="SUPFAM" id="SSF48452">
    <property type="entry name" value="TPR-like"/>
    <property type="match status" value="1"/>
</dbReference>
<dbReference type="EMBL" id="MU001750">
    <property type="protein sequence ID" value="KAF2800254.1"/>
    <property type="molecule type" value="Genomic_DNA"/>
</dbReference>
<dbReference type="PANTHER" id="PTHR47332:SF2">
    <property type="entry name" value="SET-6"/>
    <property type="match status" value="1"/>
</dbReference>
<dbReference type="Gene3D" id="2.170.270.10">
    <property type="entry name" value="SET domain"/>
    <property type="match status" value="1"/>
</dbReference>
<organism evidence="4 5">
    <name type="scientific">Melanomma pulvis-pyrius CBS 109.77</name>
    <dbReference type="NCBI Taxonomy" id="1314802"/>
    <lineage>
        <taxon>Eukaryota</taxon>
        <taxon>Fungi</taxon>
        <taxon>Dikarya</taxon>
        <taxon>Ascomycota</taxon>
        <taxon>Pezizomycotina</taxon>
        <taxon>Dothideomycetes</taxon>
        <taxon>Pleosporomycetidae</taxon>
        <taxon>Pleosporales</taxon>
        <taxon>Melanommataceae</taxon>
        <taxon>Melanomma</taxon>
    </lineage>
</organism>
<proteinExistence type="predicted"/>
<dbReference type="PANTHER" id="PTHR47332">
    <property type="entry name" value="SET DOMAIN-CONTAINING PROTEIN 5"/>
    <property type="match status" value="1"/>
</dbReference>
<dbReference type="SMART" id="SM00317">
    <property type="entry name" value="SET"/>
    <property type="match status" value="1"/>
</dbReference>
<dbReference type="InterPro" id="IPR046341">
    <property type="entry name" value="SET_dom_sf"/>
</dbReference>
<evidence type="ECO:0000256" key="1">
    <source>
        <dbReference type="SAM" id="MobiDB-lite"/>
    </source>
</evidence>
<dbReference type="CDD" id="cd20071">
    <property type="entry name" value="SET_SMYD"/>
    <property type="match status" value="1"/>
</dbReference>
<keyword evidence="5" id="KW-1185">Reference proteome</keyword>
<dbReference type="InterPro" id="IPR011990">
    <property type="entry name" value="TPR-like_helical_dom_sf"/>
</dbReference>
<sequence length="438" mass="47756">MHPIPTLLSPSFPISLLLLISHLHPTSATVGVVNIDELLLSPEHPQFLSSSPPPKHNPHAPWSHKPHCKTSASLSSLNQKYCAFTSNTTGANGLSIITTPSLAETAAPFFSEDPLSHFLTQDQAEYLYYNAPPYEIVDHIPGKGKGVVATRLIKKYETFMVDQATVVMDLALEKSMGAPENLELLRTAVQRLRRPESVSGLSGKHNGAKDGEGKEEEAEDVTGGFEEDIMMTNAFGTTVAGESFRGLFPLVSRINHACNPNAFVLFSQAGISIAIKAYRDIQPGEEISISYLLLGLPSADRTEGLKRWGFTCTCALCTQGAAEKAASDARRRAIAGAEPHIQALWKQGKLNGAIKLAEEIVQHMKDEAIMPMLTDQYANLARMFLLQGDKQRADEYGELALELLGDLGFLGTEWEGEWDLERLLAVLGERGEGGMYAQ</sequence>
<dbReference type="AlphaFoldDB" id="A0A6A6XWW5"/>
<dbReference type="Pfam" id="PF00856">
    <property type="entry name" value="SET"/>
    <property type="match status" value="1"/>
</dbReference>
<evidence type="ECO:0000256" key="2">
    <source>
        <dbReference type="SAM" id="SignalP"/>
    </source>
</evidence>
<reference evidence="4" key="1">
    <citation type="journal article" date="2020" name="Stud. Mycol.">
        <title>101 Dothideomycetes genomes: a test case for predicting lifestyles and emergence of pathogens.</title>
        <authorList>
            <person name="Haridas S."/>
            <person name="Albert R."/>
            <person name="Binder M."/>
            <person name="Bloem J."/>
            <person name="Labutti K."/>
            <person name="Salamov A."/>
            <person name="Andreopoulos B."/>
            <person name="Baker S."/>
            <person name="Barry K."/>
            <person name="Bills G."/>
            <person name="Bluhm B."/>
            <person name="Cannon C."/>
            <person name="Castanera R."/>
            <person name="Culley D."/>
            <person name="Daum C."/>
            <person name="Ezra D."/>
            <person name="Gonzalez J."/>
            <person name="Henrissat B."/>
            <person name="Kuo A."/>
            <person name="Liang C."/>
            <person name="Lipzen A."/>
            <person name="Lutzoni F."/>
            <person name="Magnuson J."/>
            <person name="Mondo S."/>
            <person name="Nolan M."/>
            <person name="Ohm R."/>
            <person name="Pangilinan J."/>
            <person name="Park H.-J."/>
            <person name="Ramirez L."/>
            <person name="Alfaro M."/>
            <person name="Sun H."/>
            <person name="Tritt A."/>
            <person name="Yoshinaga Y."/>
            <person name="Zwiers L.-H."/>
            <person name="Turgeon B."/>
            <person name="Goodwin S."/>
            <person name="Spatafora J."/>
            <person name="Crous P."/>
            <person name="Grigoriev I."/>
        </authorList>
    </citation>
    <scope>NUCLEOTIDE SEQUENCE</scope>
    <source>
        <strain evidence="4">CBS 109.77</strain>
    </source>
</reference>
<dbReference type="InterPro" id="IPR001214">
    <property type="entry name" value="SET_dom"/>
</dbReference>
<name>A0A6A6XWW5_9PLEO</name>
<accession>A0A6A6XWW5</accession>
<feature type="signal peptide" evidence="2">
    <location>
        <begin position="1"/>
        <end position="28"/>
    </location>
</feature>
<dbReference type="OrthoDB" id="438641at2759"/>
<evidence type="ECO:0000313" key="4">
    <source>
        <dbReference type="EMBL" id="KAF2800254.1"/>
    </source>
</evidence>
<feature type="region of interest" description="Disordered" evidence="1">
    <location>
        <begin position="196"/>
        <end position="218"/>
    </location>
</feature>
<dbReference type="PROSITE" id="PS50280">
    <property type="entry name" value="SET"/>
    <property type="match status" value="1"/>
</dbReference>
<feature type="compositionally biased region" description="Basic residues" evidence="1">
    <location>
        <begin position="56"/>
        <end position="65"/>
    </location>
</feature>
<keyword evidence="2" id="KW-0732">Signal</keyword>
<evidence type="ECO:0000259" key="3">
    <source>
        <dbReference type="PROSITE" id="PS50280"/>
    </source>
</evidence>
<dbReference type="InterPro" id="IPR053185">
    <property type="entry name" value="SET_domain_protein"/>
</dbReference>